<evidence type="ECO:0000313" key="3">
    <source>
        <dbReference type="Proteomes" id="UP000729402"/>
    </source>
</evidence>
<dbReference type="AlphaFoldDB" id="A0A8J5RE77"/>
<evidence type="ECO:0000256" key="1">
    <source>
        <dbReference type="SAM" id="MobiDB-lite"/>
    </source>
</evidence>
<name>A0A8J5RE77_ZIZPA</name>
<feature type="compositionally biased region" description="Basic residues" evidence="1">
    <location>
        <begin position="1"/>
        <end position="12"/>
    </location>
</feature>
<reference evidence="2" key="2">
    <citation type="submission" date="2021-02" db="EMBL/GenBank/DDBJ databases">
        <authorList>
            <person name="Kimball J.A."/>
            <person name="Haas M.W."/>
            <person name="Macchietto M."/>
            <person name="Kono T."/>
            <person name="Duquette J."/>
            <person name="Shao M."/>
        </authorList>
    </citation>
    <scope>NUCLEOTIDE SEQUENCE</scope>
    <source>
        <tissue evidence="2">Fresh leaf tissue</tissue>
    </source>
</reference>
<gene>
    <name evidence="2" type="ORF">GUJ93_ZPchr0257g6573</name>
</gene>
<sequence length="85" mass="9596">MSLVRRCRRKLSRAPQEKQPARSALLTSSPRGRLLVTPNRPGQARVPLPHCLGQGLESPHRHFHPCARKPSVCLRKAEEGRKIMT</sequence>
<keyword evidence="3" id="KW-1185">Reference proteome</keyword>
<evidence type="ECO:0000313" key="2">
    <source>
        <dbReference type="EMBL" id="KAG8044378.1"/>
    </source>
</evidence>
<dbReference type="OrthoDB" id="5046242at2759"/>
<organism evidence="2 3">
    <name type="scientific">Zizania palustris</name>
    <name type="common">Northern wild rice</name>
    <dbReference type="NCBI Taxonomy" id="103762"/>
    <lineage>
        <taxon>Eukaryota</taxon>
        <taxon>Viridiplantae</taxon>
        <taxon>Streptophyta</taxon>
        <taxon>Embryophyta</taxon>
        <taxon>Tracheophyta</taxon>
        <taxon>Spermatophyta</taxon>
        <taxon>Magnoliopsida</taxon>
        <taxon>Liliopsida</taxon>
        <taxon>Poales</taxon>
        <taxon>Poaceae</taxon>
        <taxon>BOP clade</taxon>
        <taxon>Oryzoideae</taxon>
        <taxon>Oryzeae</taxon>
        <taxon>Zizaniinae</taxon>
        <taxon>Zizania</taxon>
    </lineage>
</organism>
<proteinExistence type="predicted"/>
<accession>A0A8J5RE77</accession>
<comment type="caution">
    <text evidence="2">The sequence shown here is derived from an EMBL/GenBank/DDBJ whole genome shotgun (WGS) entry which is preliminary data.</text>
</comment>
<dbReference type="Proteomes" id="UP000729402">
    <property type="component" value="Unassembled WGS sequence"/>
</dbReference>
<reference evidence="2" key="1">
    <citation type="journal article" date="2021" name="bioRxiv">
        <title>Whole Genome Assembly and Annotation of Northern Wild Rice, Zizania palustris L., Supports a Whole Genome Duplication in the Zizania Genus.</title>
        <authorList>
            <person name="Haas M."/>
            <person name="Kono T."/>
            <person name="Macchietto M."/>
            <person name="Millas R."/>
            <person name="McGilp L."/>
            <person name="Shao M."/>
            <person name="Duquette J."/>
            <person name="Hirsch C.N."/>
            <person name="Kimball J."/>
        </authorList>
    </citation>
    <scope>NUCLEOTIDE SEQUENCE</scope>
    <source>
        <tissue evidence="2">Fresh leaf tissue</tissue>
    </source>
</reference>
<feature type="region of interest" description="Disordered" evidence="1">
    <location>
        <begin position="1"/>
        <end position="45"/>
    </location>
</feature>
<dbReference type="EMBL" id="JAAALK010000709">
    <property type="protein sequence ID" value="KAG8044378.1"/>
    <property type="molecule type" value="Genomic_DNA"/>
</dbReference>
<protein>
    <submittedName>
        <fullName evidence="2">Uncharacterized protein</fullName>
    </submittedName>
</protein>